<evidence type="ECO:0000313" key="2">
    <source>
        <dbReference type="EMBL" id="ETK06875.1"/>
    </source>
</evidence>
<gene>
    <name evidence="2" type="ORF">T230_10065</name>
</gene>
<feature type="domain" description="Transposase DDE" evidence="1">
    <location>
        <begin position="1"/>
        <end position="108"/>
    </location>
</feature>
<evidence type="ECO:0000259" key="1">
    <source>
        <dbReference type="Pfam" id="PF13612"/>
    </source>
</evidence>
<comment type="caution">
    <text evidence="2">The sequence shown here is derived from an EMBL/GenBank/DDBJ whole genome shotgun (WGS) entry which is preliminary data.</text>
</comment>
<dbReference type="Pfam" id="PF13612">
    <property type="entry name" value="DDE_Tnp_1_3"/>
    <property type="match status" value="1"/>
</dbReference>
<organism evidence="2 3">
    <name type="scientific">Tannerella sp. oral taxon BU063 isolate Cell 1/3</name>
    <dbReference type="NCBI Taxonomy" id="1411022"/>
    <lineage>
        <taxon>Bacteria</taxon>
        <taxon>Pseudomonadati</taxon>
        <taxon>Bacteroidota</taxon>
        <taxon>Bacteroidia</taxon>
        <taxon>Bacteroidales</taxon>
        <taxon>Tannerellaceae</taxon>
        <taxon>Tannerella</taxon>
    </lineage>
</organism>
<sequence length="147" mass="16786">MIINDKGALLDFLLTPGNVDDRAPLKYMSFHKRIFGKLFGDRGCISKDLFEQLFIDGVHLADTFEKGSVKNALMLQHDKIMLQKRSLIETVNDQLNNICQIEHTRHRCFPNFIINLLSALAAFSFFDKKPSINTAEEFIHPSFLTVA</sequence>
<dbReference type="PATRIC" id="fig|1411022.3.peg.1129"/>
<evidence type="ECO:0000313" key="3">
    <source>
        <dbReference type="Proteomes" id="UP000034982"/>
    </source>
</evidence>
<protein>
    <submittedName>
        <fullName evidence="2">Transposase</fullName>
    </submittedName>
</protein>
<proteinExistence type="predicted"/>
<dbReference type="EMBL" id="AYYE01001123">
    <property type="protein sequence ID" value="ETK06875.1"/>
    <property type="molecule type" value="Genomic_DNA"/>
</dbReference>
<reference evidence="2 3" key="1">
    <citation type="submission" date="2013-11" db="EMBL/GenBank/DDBJ databases">
        <title>Single cell genomics of uncultured Tannerella BU063 (oral taxon 286).</title>
        <authorList>
            <person name="Beall C.J."/>
            <person name="Campbell A.G."/>
            <person name="Griffen A.L."/>
            <person name="Podar M."/>
            <person name="Leys E.J."/>
        </authorList>
    </citation>
    <scope>NUCLEOTIDE SEQUENCE [LARGE SCALE GENOMIC DNA]</scope>
    <source>
        <strain evidence="2">Cell 1/3</strain>
    </source>
</reference>
<dbReference type="Proteomes" id="UP000034982">
    <property type="component" value="Unassembled WGS sequence"/>
</dbReference>
<dbReference type="AlphaFoldDB" id="W2CIB2"/>
<dbReference type="InterPro" id="IPR025668">
    <property type="entry name" value="Tnp_DDE_dom"/>
</dbReference>
<accession>W2CIB2</accession>
<name>W2CIB2_9BACT</name>